<dbReference type="FunFam" id="3.20.20.10:FF:000003">
    <property type="entry name" value="Diaminopimelate decarboxylase"/>
    <property type="match status" value="1"/>
</dbReference>
<dbReference type="PANTHER" id="PTHR43727">
    <property type="entry name" value="DIAMINOPIMELATE DECARBOXYLASE"/>
    <property type="match status" value="1"/>
</dbReference>
<dbReference type="Gene3D" id="3.20.20.10">
    <property type="entry name" value="Alanine racemase"/>
    <property type="match status" value="1"/>
</dbReference>
<dbReference type="InterPro" id="IPR029066">
    <property type="entry name" value="PLP-binding_barrel"/>
</dbReference>
<reference evidence="7" key="1">
    <citation type="submission" date="2016-10" db="EMBL/GenBank/DDBJ databases">
        <title>Sequence of Gallionella enrichment culture.</title>
        <authorList>
            <person name="Poehlein A."/>
            <person name="Muehling M."/>
            <person name="Daniel R."/>
        </authorList>
    </citation>
    <scope>NUCLEOTIDE SEQUENCE</scope>
</reference>
<sequence>MNEYFGYKQDRLFAENVALDDIARRFGTPCYVYSRAALTDGYRQFAEAFKSREHLICYAVKANSNLAILNLFARLGAGFDIVSGGELQRVLAAGGAASKVVFSGVGKSEAEMRQALEAGILCFNVESSSELDRLNTVAGSMGKVAPVSLRVNPDVDAKTHPYISTGLKQNKFGVAYTEALALYRKAAAMSHLRVTGMDCHIGSQLTETSPFIAAAEKVLALVDQLAASGIALEHLDLGGGLGIRYDDETPPSIAEYAKALLGALQGRSEKIIVEPGRVLVGNAGVLLTRIEYLKHGEEKNFAIVDAAMNDLMRPALYDAYHRILPVVRRQDIPSPQSSPAGGRGGERERQSLLYDVVGPICETGDFFGHARKMAVDKGDTLAVMSAGAYGMSMSSNYNTRPRAAEVMVDDAVVHLVRERETVSQLYAAEKIVA</sequence>
<dbReference type="InterPro" id="IPR022643">
    <property type="entry name" value="De-COase2_C"/>
</dbReference>
<evidence type="ECO:0000313" key="7">
    <source>
        <dbReference type="EMBL" id="OIR05855.1"/>
    </source>
</evidence>
<dbReference type="InterPro" id="IPR022657">
    <property type="entry name" value="De-COase2_CS"/>
</dbReference>
<evidence type="ECO:0000256" key="1">
    <source>
        <dbReference type="ARBA" id="ARBA00001933"/>
    </source>
</evidence>
<keyword evidence="3" id="KW-0663">Pyridoxal phosphate</keyword>
<name>A0A1J5SBW0_9ZZZZ</name>
<protein>
    <submittedName>
        <fullName evidence="7">Diaminopimelate decarboxylase</fullName>
        <ecNumber evidence="7">4.1.1.20</ecNumber>
    </submittedName>
</protein>
<dbReference type="GO" id="GO:0008836">
    <property type="term" value="F:diaminopimelate decarboxylase activity"/>
    <property type="evidence" value="ECO:0007669"/>
    <property type="project" value="UniProtKB-EC"/>
</dbReference>
<evidence type="ECO:0000259" key="5">
    <source>
        <dbReference type="Pfam" id="PF00278"/>
    </source>
</evidence>
<dbReference type="EMBL" id="MLJW01000047">
    <property type="protein sequence ID" value="OIR05855.1"/>
    <property type="molecule type" value="Genomic_DNA"/>
</dbReference>
<dbReference type="PRINTS" id="PR01179">
    <property type="entry name" value="ODADCRBXLASE"/>
</dbReference>
<dbReference type="InterPro" id="IPR000183">
    <property type="entry name" value="Orn/DAP/Arg_de-COase"/>
</dbReference>
<dbReference type="SUPFAM" id="SSF50621">
    <property type="entry name" value="Alanine racemase C-terminal domain-like"/>
    <property type="match status" value="1"/>
</dbReference>
<gene>
    <name evidence="7" type="primary">lysA_5</name>
    <name evidence="7" type="ORF">GALL_119820</name>
</gene>
<dbReference type="PROSITE" id="PS00879">
    <property type="entry name" value="ODR_DC_2_2"/>
    <property type="match status" value="1"/>
</dbReference>
<dbReference type="NCBIfam" id="TIGR01048">
    <property type="entry name" value="lysA"/>
    <property type="match status" value="1"/>
</dbReference>
<evidence type="ECO:0000259" key="6">
    <source>
        <dbReference type="Pfam" id="PF02784"/>
    </source>
</evidence>
<dbReference type="SUPFAM" id="SSF51419">
    <property type="entry name" value="PLP-binding barrel"/>
    <property type="match status" value="1"/>
</dbReference>
<evidence type="ECO:0000256" key="4">
    <source>
        <dbReference type="ARBA" id="ARBA00023239"/>
    </source>
</evidence>
<keyword evidence="2" id="KW-0210">Decarboxylase</keyword>
<keyword evidence="4 7" id="KW-0456">Lyase</keyword>
<dbReference type="CDD" id="cd06828">
    <property type="entry name" value="PLPDE_III_DapDC"/>
    <property type="match status" value="1"/>
</dbReference>
<dbReference type="Gene3D" id="2.40.37.10">
    <property type="entry name" value="Lyase, Ornithine Decarboxylase, Chain A, domain 1"/>
    <property type="match status" value="1"/>
</dbReference>
<proteinExistence type="inferred from homology"/>
<accession>A0A1J5SBW0</accession>
<feature type="domain" description="Orn/DAP/Arg decarboxylase 2 C-terminal" evidence="5">
    <location>
        <begin position="30"/>
        <end position="387"/>
    </location>
</feature>
<dbReference type="InterPro" id="IPR002986">
    <property type="entry name" value="DAP_deCOOHase_LysA"/>
</dbReference>
<dbReference type="HAMAP" id="MF_02120">
    <property type="entry name" value="LysA"/>
    <property type="match status" value="1"/>
</dbReference>
<dbReference type="PANTHER" id="PTHR43727:SF2">
    <property type="entry name" value="GROUP IV DECARBOXYLASE"/>
    <property type="match status" value="1"/>
</dbReference>
<feature type="domain" description="Orn/DAP/Arg decarboxylase 2 N-terminal" evidence="6">
    <location>
        <begin position="40"/>
        <end position="280"/>
    </location>
</feature>
<dbReference type="Pfam" id="PF00278">
    <property type="entry name" value="Orn_DAP_Arg_deC"/>
    <property type="match status" value="1"/>
</dbReference>
<dbReference type="GO" id="GO:0009089">
    <property type="term" value="P:lysine biosynthetic process via diaminopimelate"/>
    <property type="evidence" value="ECO:0007669"/>
    <property type="project" value="InterPro"/>
</dbReference>
<dbReference type="PRINTS" id="PR01181">
    <property type="entry name" value="DAPDCRBXLASE"/>
</dbReference>
<dbReference type="Pfam" id="PF02784">
    <property type="entry name" value="Orn_Arg_deC_N"/>
    <property type="match status" value="1"/>
</dbReference>
<dbReference type="InterPro" id="IPR022644">
    <property type="entry name" value="De-COase2_N"/>
</dbReference>
<dbReference type="EC" id="4.1.1.20" evidence="7"/>
<dbReference type="InterPro" id="IPR009006">
    <property type="entry name" value="Ala_racemase/Decarboxylase_C"/>
</dbReference>
<comment type="cofactor">
    <cofactor evidence="1">
        <name>pyridoxal 5'-phosphate</name>
        <dbReference type="ChEBI" id="CHEBI:597326"/>
    </cofactor>
</comment>
<evidence type="ECO:0000256" key="2">
    <source>
        <dbReference type="ARBA" id="ARBA00022793"/>
    </source>
</evidence>
<organism evidence="7">
    <name type="scientific">mine drainage metagenome</name>
    <dbReference type="NCBI Taxonomy" id="410659"/>
    <lineage>
        <taxon>unclassified sequences</taxon>
        <taxon>metagenomes</taxon>
        <taxon>ecological metagenomes</taxon>
    </lineage>
</organism>
<dbReference type="AlphaFoldDB" id="A0A1J5SBW0"/>
<comment type="caution">
    <text evidence="7">The sequence shown here is derived from an EMBL/GenBank/DDBJ whole genome shotgun (WGS) entry which is preliminary data.</text>
</comment>
<evidence type="ECO:0000256" key="3">
    <source>
        <dbReference type="ARBA" id="ARBA00022898"/>
    </source>
</evidence>